<protein>
    <recommendedName>
        <fullName evidence="4">RAP domain-containing protein</fullName>
    </recommendedName>
</protein>
<dbReference type="AlphaFoldDB" id="A0A8S1IX91"/>
<organism evidence="2 3">
    <name type="scientific">Ostreobium quekettii</name>
    <dbReference type="NCBI Taxonomy" id="121088"/>
    <lineage>
        <taxon>Eukaryota</taxon>
        <taxon>Viridiplantae</taxon>
        <taxon>Chlorophyta</taxon>
        <taxon>core chlorophytes</taxon>
        <taxon>Ulvophyceae</taxon>
        <taxon>TCBD clade</taxon>
        <taxon>Bryopsidales</taxon>
        <taxon>Ostreobineae</taxon>
        <taxon>Ostreobiaceae</taxon>
        <taxon>Ostreobium</taxon>
    </lineage>
</organism>
<dbReference type="Proteomes" id="UP000708148">
    <property type="component" value="Unassembled WGS sequence"/>
</dbReference>
<gene>
    <name evidence="2" type="ORF">OSTQU699_LOCUS5169</name>
</gene>
<keyword evidence="1" id="KW-0732">Signal</keyword>
<evidence type="ECO:0000313" key="2">
    <source>
        <dbReference type="EMBL" id="CAD7699810.1"/>
    </source>
</evidence>
<evidence type="ECO:0008006" key="4">
    <source>
        <dbReference type="Google" id="ProtNLM"/>
    </source>
</evidence>
<comment type="caution">
    <text evidence="2">The sequence shown here is derived from an EMBL/GenBank/DDBJ whole genome shotgun (WGS) entry which is preliminary data.</text>
</comment>
<evidence type="ECO:0000313" key="3">
    <source>
        <dbReference type="Proteomes" id="UP000708148"/>
    </source>
</evidence>
<feature type="signal peptide" evidence="1">
    <location>
        <begin position="1"/>
        <end position="18"/>
    </location>
</feature>
<reference evidence="2" key="1">
    <citation type="submission" date="2020-12" db="EMBL/GenBank/DDBJ databases">
        <authorList>
            <person name="Iha C."/>
        </authorList>
    </citation>
    <scope>NUCLEOTIDE SEQUENCE</scope>
</reference>
<keyword evidence="3" id="KW-1185">Reference proteome</keyword>
<proteinExistence type="predicted"/>
<feature type="chain" id="PRO_5035782851" description="RAP domain-containing protein" evidence="1">
    <location>
        <begin position="19"/>
        <end position="521"/>
    </location>
</feature>
<dbReference type="EMBL" id="CAJHUC010001116">
    <property type="protein sequence ID" value="CAD7699810.1"/>
    <property type="molecule type" value="Genomic_DNA"/>
</dbReference>
<sequence length="521" mass="57449">MARVGGLRLVRLARLALGEGLQQQTCFWTPFQLRALAPIQTASRYHPHSTIPSLQTFWLQAALHRDDAGSLPPIMLASLSALLLAAGSAFTAAQSEAMSWPSVGTSPEIRREEEHFLAAIHEDHTGRAAVVGMFILPLLSLSCGYAPEVGILGSGAAVTVQALHGLEPWEIAVLLWGCARLGFCPSDEFLAIVKAEVHAKAEELRPEDAASTLWSLSMLNRIGEAEWNLLMKRLGSFQVADFDEATVLHLVQAAAVYASLKAGAGGEPPLGLDPRASKQEIEKVLAPLNRKVTQRCLASYQEYVPFHPYLEGPYMCMLHMMQKLHCFKEQGASGVYGSYFQGVSEQDLQQARETLRDTRKLSQIKRELFYQWRGSEVLNSWQQALNEVVFLLSRRLGTAVVQPPDCDILLPQKRVVIFLEDDRPIDMGCSLHEASQSMLQLFGTETAMPSAGFAQHESVGVKASKMRTFQRRGWRVVTIPLSVWTRVEGGLDGKLKFLQEAIYSGSATEGFSSMLQSALSR</sequence>
<evidence type="ECO:0000256" key="1">
    <source>
        <dbReference type="SAM" id="SignalP"/>
    </source>
</evidence>
<name>A0A8S1IX91_9CHLO</name>
<accession>A0A8S1IX91</accession>
<dbReference type="OrthoDB" id="568453at2759"/>